<organism evidence="1 2">
    <name type="scientific">Linum trigynum</name>
    <dbReference type="NCBI Taxonomy" id="586398"/>
    <lineage>
        <taxon>Eukaryota</taxon>
        <taxon>Viridiplantae</taxon>
        <taxon>Streptophyta</taxon>
        <taxon>Embryophyta</taxon>
        <taxon>Tracheophyta</taxon>
        <taxon>Spermatophyta</taxon>
        <taxon>Magnoliopsida</taxon>
        <taxon>eudicotyledons</taxon>
        <taxon>Gunneridae</taxon>
        <taxon>Pentapetalae</taxon>
        <taxon>rosids</taxon>
        <taxon>fabids</taxon>
        <taxon>Malpighiales</taxon>
        <taxon>Linaceae</taxon>
        <taxon>Linum</taxon>
    </lineage>
</organism>
<dbReference type="AlphaFoldDB" id="A0AAV2CWH3"/>
<dbReference type="EMBL" id="OZ034814">
    <property type="protein sequence ID" value="CAL1360883.1"/>
    <property type="molecule type" value="Genomic_DNA"/>
</dbReference>
<dbReference type="Proteomes" id="UP001497516">
    <property type="component" value="Chromosome 10"/>
</dbReference>
<gene>
    <name evidence="1" type="ORF">LTRI10_LOCUS8288</name>
</gene>
<reference evidence="1 2" key="1">
    <citation type="submission" date="2024-04" db="EMBL/GenBank/DDBJ databases">
        <authorList>
            <person name="Fracassetti M."/>
        </authorList>
    </citation>
    <scope>NUCLEOTIDE SEQUENCE [LARGE SCALE GENOMIC DNA]</scope>
</reference>
<accession>A0AAV2CWH3</accession>
<proteinExistence type="predicted"/>
<evidence type="ECO:0000313" key="1">
    <source>
        <dbReference type="EMBL" id="CAL1360883.1"/>
    </source>
</evidence>
<sequence length="120" mass="13966">MIEFVDDLFKALYKEVETICAPPKIKEFSWSTPSCTEQQHKNDSGVWVCVRMMGASWDSHYGIWPCGDRRRMQVALYLVKEPTNYIRHKVLKKAIANAPRFRAQILDYIEASNKKENKGL</sequence>
<name>A0AAV2CWH3_9ROSI</name>
<keyword evidence="2" id="KW-1185">Reference proteome</keyword>
<evidence type="ECO:0000313" key="2">
    <source>
        <dbReference type="Proteomes" id="UP001497516"/>
    </source>
</evidence>
<protein>
    <submittedName>
        <fullName evidence="1">Uncharacterized protein</fullName>
    </submittedName>
</protein>